<feature type="compositionally biased region" description="Low complexity" evidence="1">
    <location>
        <begin position="415"/>
        <end position="425"/>
    </location>
</feature>
<feature type="region of interest" description="Disordered" evidence="1">
    <location>
        <begin position="406"/>
        <end position="468"/>
    </location>
</feature>
<name>A0A5E6XKN6_PSEFL</name>
<protein>
    <submittedName>
        <fullName evidence="2">Uncharacterized protein</fullName>
    </submittedName>
</protein>
<evidence type="ECO:0000256" key="1">
    <source>
        <dbReference type="SAM" id="MobiDB-lite"/>
    </source>
</evidence>
<evidence type="ECO:0000313" key="2">
    <source>
        <dbReference type="EMBL" id="VVN41963.1"/>
    </source>
</evidence>
<accession>A0A5E6XKN6</accession>
<proteinExistence type="predicted"/>
<organism evidence="2">
    <name type="scientific">Pseudomonas fluorescens</name>
    <dbReference type="NCBI Taxonomy" id="294"/>
    <lineage>
        <taxon>Bacteria</taxon>
        <taxon>Pseudomonadati</taxon>
        <taxon>Pseudomonadota</taxon>
        <taxon>Gammaproteobacteria</taxon>
        <taxon>Pseudomonadales</taxon>
        <taxon>Pseudomonadaceae</taxon>
        <taxon>Pseudomonas</taxon>
    </lineage>
</organism>
<reference evidence="2" key="1">
    <citation type="submission" date="2019-09" db="EMBL/GenBank/DDBJ databases">
        <authorList>
            <person name="Chandra G."/>
            <person name="Truman W A."/>
        </authorList>
    </citation>
    <scope>NUCLEOTIDE SEQUENCE [LARGE SCALE GENOMIC DNA]</scope>
    <source>
        <strain evidence="2">PS652</strain>
    </source>
</reference>
<dbReference type="AlphaFoldDB" id="A0A5E6XKN6"/>
<dbReference type="EMBL" id="CABVHG010000065">
    <property type="protein sequence ID" value="VVN41963.1"/>
    <property type="molecule type" value="Genomic_DNA"/>
</dbReference>
<sequence length="468" mass="49615">MGDVERHGAQRSVLAGAQRQRLVVVAGLYTDDAGEVAADAVGQGAAENVRRGHAVGIAVVLAGRDAVFDLAFTDHDRQAGERLGGHPAAAVRFDDGDLQVAVGAGRIDVADLERPWRHTRGVQDVVVLADLHGGVGLCHATDDWRITALAIGAHAFIGSQFDPAIAHTVEQVGVGEDIPGTELALDGRDVMLQVAAVTFEGARATGAAGEVRLVAKTPGAQVDAVAQAQVVGNARVGIAGAAAAVELVVDKRCRHAVIPQCRVDVTTDAALHRYLRHAGRQLQARGVIAQAGLVDQRWQVIAALRGVRVEFALGLQFVQVDAQLLQQFQGQARFYAPGCRVAVEIDVPSAHQYFVAVQVDPVVAWQHAVGRQQQLQINRRGRALQEGGVERFQLLPVAGVLLGQGRQRGKHGQRQRAQLQQAGSSSVSARTLAGAMSWPVTGRKRHAKEPVSSRITTGRGEGRNHARG</sequence>
<gene>
    <name evidence="2" type="ORF">PS652_05490</name>
</gene>